<keyword evidence="5" id="KW-0863">Zinc-finger</keyword>
<dbReference type="GO" id="GO:0008270">
    <property type="term" value="F:zinc ion binding"/>
    <property type="evidence" value="ECO:0007669"/>
    <property type="project" value="UniProtKB-KW"/>
</dbReference>
<dbReference type="GO" id="GO:0005774">
    <property type="term" value="C:vacuolar membrane"/>
    <property type="evidence" value="ECO:0007669"/>
    <property type="project" value="TreeGrafter"/>
</dbReference>
<gene>
    <name evidence="10" type="primary">wdr24</name>
    <name evidence="10" type="ORF">g.17364</name>
</gene>
<reference evidence="10" key="1">
    <citation type="submission" date="2018-10" db="EMBL/GenBank/DDBJ databases">
        <title>Transcriptome assembly of Aceria tosichella (Wheat curl mite) Type 2.</title>
        <authorList>
            <person name="Scully E.D."/>
            <person name="Geib S.M."/>
            <person name="Palmer N.A."/>
            <person name="Gupta A.K."/>
            <person name="Sarath G."/>
            <person name="Tatineni S."/>
        </authorList>
    </citation>
    <scope>NUCLEOTIDE SEQUENCE</scope>
    <source>
        <strain evidence="10">LincolnNE</strain>
    </source>
</reference>
<dbReference type="CDD" id="cd16693">
    <property type="entry name" value="mRING-H2-C3H3C2_WDR24"/>
    <property type="match status" value="1"/>
</dbReference>
<comment type="similarity">
    <text evidence="1">Belongs to the WD repeat WDR24 family.</text>
</comment>
<evidence type="ECO:0000256" key="9">
    <source>
        <dbReference type="SAM" id="MobiDB-lite"/>
    </source>
</evidence>
<keyword evidence="2 8" id="KW-0853">WD repeat</keyword>
<dbReference type="SMART" id="SM00320">
    <property type="entry name" value="WD40"/>
    <property type="match status" value="5"/>
</dbReference>
<protein>
    <recommendedName>
        <fullName evidence="7">GATOR2 complex protein WDR24</fullName>
    </recommendedName>
</protein>
<evidence type="ECO:0000256" key="7">
    <source>
        <dbReference type="ARBA" id="ARBA00040269"/>
    </source>
</evidence>
<evidence type="ECO:0000256" key="1">
    <source>
        <dbReference type="ARBA" id="ARBA00008134"/>
    </source>
</evidence>
<keyword evidence="3" id="KW-0479">Metal-binding</keyword>
<feature type="region of interest" description="Disordered" evidence="9">
    <location>
        <begin position="389"/>
        <end position="409"/>
    </location>
</feature>
<dbReference type="PROSITE" id="PS50082">
    <property type="entry name" value="WD_REPEATS_2"/>
    <property type="match status" value="2"/>
</dbReference>
<feature type="compositionally biased region" description="Polar residues" evidence="9">
    <location>
        <begin position="395"/>
        <end position="409"/>
    </location>
</feature>
<dbReference type="PROSITE" id="PS50294">
    <property type="entry name" value="WD_REPEATS_REGION"/>
    <property type="match status" value="1"/>
</dbReference>
<dbReference type="InterPro" id="IPR037590">
    <property type="entry name" value="WDR24"/>
</dbReference>
<dbReference type="Gene3D" id="2.130.10.10">
    <property type="entry name" value="YVTN repeat-like/Quinoprotein amine dehydrogenase"/>
    <property type="match status" value="1"/>
</dbReference>
<feature type="region of interest" description="Disordered" evidence="9">
    <location>
        <begin position="345"/>
        <end position="377"/>
    </location>
</feature>
<dbReference type="InterPro" id="IPR019775">
    <property type="entry name" value="WD40_repeat_CS"/>
</dbReference>
<dbReference type="InterPro" id="IPR001680">
    <property type="entry name" value="WD40_rpt"/>
</dbReference>
<feature type="region of interest" description="Disordered" evidence="9">
    <location>
        <begin position="508"/>
        <end position="532"/>
    </location>
</feature>
<feature type="region of interest" description="Disordered" evidence="9">
    <location>
        <begin position="628"/>
        <end position="672"/>
    </location>
</feature>
<dbReference type="GO" id="GO:0016239">
    <property type="term" value="P:positive regulation of macroautophagy"/>
    <property type="evidence" value="ECO:0007669"/>
    <property type="project" value="TreeGrafter"/>
</dbReference>
<accession>A0A6G1SKG5</accession>
<dbReference type="Pfam" id="PF00400">
    <property type="entry name" value="WD40"/>
    <property type="match status" value="2"/>
</dbReference>
<organism evidence="10">
    <name type="scientific">Aceria tosichella</name>
    <name type="common">wheat curl mite</name>
    <dbReference type="NCBI Taxonomy" id="561515"/>
    <lineage>
        <taxon>Eukaryota</taxon>
        <taxon>Metazoa</taxon>
        <taxon>Ecdysozoa</taxon>
        <taxon>Arthropoda</taxon>
        <taxon>Chelicerata</taxon>
        <taxon>Arachnida</taxon>
        <taxon>Acari</taxon>
        <taxon>Acariformes</taxon>
        <taxon>Trombidiformes</taxon>
        <taxon>Prostigmata</taxon>
        <taxon>Eupodina</taxon>
        <taxon>Eriophyoidea</taxon>
        <taxon>Eriophyidae</taxon>
        <taxon>Eriophyinae</taxon>
        <taxon>Aceriini</taxon>
        <taxon>Aceria</taxon>
    </lineage>
</organism>
<sequence length="864" mass="94903">MKDVLREDVGGPATALALNKATNQVAVAGRSVLKIYNICEKGFELSANLRAVKSAVASCNDIAWNQVNDNILATATPSGSVITWNLSKPTLSKMDIVYQDHKRTVNKVHFHGTDPYLLLSGSQDSIKVFDLRQNEAVINYSSLNESVRDLQFSPHKFNTFIAVQDNGYAQLYDLRKKDKFELCFPGHNGPILACDWHPDHADCVATAGRDMSIKVWNVATQTPSMQHCIPTMESVSKIRWSTENKNHIASCSLKRDYNINIWNILRPYIAYAKFTQPHEITTGMAWRSQQASLISITNIGILYQLSMSDAYRPLDHANPVGMAINPDGDIALALGNSLIRTNNQTAGGGQNFNGQTSKLASGLQSGNTSSISQKQASLPNKLPYQVAGSLRGGRQSLTRRSQDSALNPRVSSRSQLDVYKCTEMNWFVKTAKEYQLSKRPLAELCDHNAEVCAKLRRFQICQTWKILKLFYANIASANQQVPNQQQVNNSTAALALAAGQLAQMTGANNGGAATSSSNHANRQASTSNQLIGGSDNLSIGSHHLHASSEFSYITKNPTSRNSLTQANTIATNLDSALMDEENCSLVGSEGTNESTGDEWLSHETLSYEAFQPKHDFCGQINKLINKKLGDSHSTSGSSNHDDDELTASANPAANMGGGGGGGGSSLKVSSNTPEVGEHDLKITHLANPKAYQYKFYEIIADVIADVLKYHVDNSDVQSAVSILIVLGDRIKNIVNERIPEVDRESWYHSYIDLLSKFQLWNVMSQVINLSPLQNINSINQTSTTIYTTCGTCNRPLNGKVGWICERCKTKPSECSVCHGVVSGLMAWCQSCYHGGHLIHMNRWFMENEFCPTGCGHQCELGHWR</sequence>
<evidence type="ECO:0000256" key="5">
    <source>
        <dbReference type="ARBA" id="ARBA00022771"/>
    </source>
</evidence>
<evidence type="ECO:0000256" key="8">
    <source>
        <dbReference type="PROSITE-ProRule" id="PRU00221"/>
    </source>
</evidence>
<keyword evidence="4" id="KW-0677">Repeat</keyword>
<feature type="compositionally biased region" description="Gly residues" evidence="9">
    <location>
        <begin position="655"/>
        <end position="664"/>
    </location>
</feature>
<evidence type="ECO:0000256" key="2">
    <source>
        <dbReference type="ARBA" id="ARBA00022574"/>
    </source>
</evidence>
<dbReference type="GO" id="GO:0034198">
    <property type="term" value="P:cellular response to amino acid starvation"/>
    <property type="evidence" value="ECO:0007669"/>
    <property type="project" value="TreeGrafter"/>
</dbReference>
<dbReference type="GO" id="GO:0005829">
    <property type="term" value="C:cytosol"/>
    <property type="evidence" value="ECO:0007669"/>
    <property type="project" value="TreeGrafter"/>
</dbReference>
<proteinExistence type="inferred from homology"/>
<evidence type="ECO:0000256" key="3">
    <source>
        <dbReference type="ARBA" id="ARBA00022723"/>
    </source>
</evidence>
<dbReference type="GO" id="GO:1904263">
    <property type="term" value="P:positive regulation of TORC1 signaling"/>
    <property type="evidence" value="ECO:0007669"/>
    <property type="project" value="TreeGrafter"/>
</dbReference>
<dbReference type="PANTHER" id="PTHR46200:SF1">
    <property type="entry name" value="GATOR COMPLEX PROTEIN WDR24"/>
    <property type="match status" value="1"/>
</dbReference>
<feature type="repeat" description="WD" evidence="8">
    <location>
        <begin position="184"/>
        <end position="226"/>
    </location>
</feature>
<dbReference type="InterPro" id="IPR015943">
    <property type="entry name" value="WD40/YVTN_repeat-like_dom_sf"/>
</dbReference>
<evidence type="ECO:0000313" key="10">
    <source>
        <dbReference type="EMBL" id="MDE50869.1"/>
    </source>
</evidence>
<name>A0A6G1SKG5_9ACAR</name>
<dbReference type="EMBL" id="GGYP01006098">
    <property type="protein sequence ID" value="MDE50869.1"/>
    <property type="molecule type" value="Transcribed_RNA"/>
</dbReference>
<evidence type="ECO:0000256" key="6">
    <source>
        <dbReference type="ARBA" id="ARBA00022833"/>
    </source>
</evidence>
<dbReference type="PANTHER" id="PTHR46200">
    <property type="entry name" value="GATOR COMPLEX PROTEIN WDR24"/>
    <property type="match status" value="1"/>
</dbReference>
<dbReference type="AlphaFoldDB" id="A0A6G1SKG5"/>
<evidence type="ECO:0000256" key="4">
    <source>
        <dbReference type="ARBA" id="ARBA00022737"/>
    </source>
</evidence>
<feature type="repeat" description="WD" evidence="8">
    <location>
        <begin position="98"/>
        <end position="139"/>
    </location>
</feature>
<dbReference type="SUPFAM" id="SSF50978">
    <property type="entry name" value="WD40 repeat-like"/>
    <property type="match status" value="1"/>
</dbReference>
<dbReference type="GO" id="GO:0061700">
    <property type="term" value="C:GATOR2 complex"/>
    <property type="evidence" value="ECO:0007669"/>
    <property type="project" value="TreeGrafter"/>
</dbReference>
<feature type="compositionally biased region" description="Polar residues" evidence="9">
    <location>
        <begin position="352"/>
        <end position="377"/>
    </location>
</feature>
<dbReference type="InterPro" id="IPR036322">
    <property type="entry name" value="WD40_repeat_dom_sf"/>
</dbReference>
<feature type="compositionally biased region" description="Polar residues" evidence="9">
    <location>
        <begin position="511"/>
        <end position="532"/>
    </location>
</feature>
<dbReference type="PROSITE" id="PS00678">
    <property type="entry name" value="WD_REPEATS_1"/>
    <property type="match status" value="1"/>
</dbReference>
<keyword evidence="6" id="KW-0862">Zinc</keyword>